<name>A0A1V9X1H0_9ACAR</name>
<evidence type="ECO:0000256" key="1">
    <source>
        <dbReference type="SAM" id="MobiDB-lite"/>
    </source>
</evidence>
<evidence type="ECO:0000313" key="3">
    <source>
        <dbReference type="Proteomes" id="UP000192247"/>
    </source>
</evidence>
<dbReference type="Proteomes" id="UP000192247">
    <property type="component" value="Unassembled WGS sequence"/>
</dbReference>
<dbReference type="EMBL" id="MNPL01029032">
    <property type="protein sequence ID" value="OQR67354.1"/>
    <property type="molecule type" value="Genomic_DNA"/>
</dbReference>
<evidence type="ECO:0000313" key="2">
    <source>
        <dbReference type="EMBL" id="OQR67354.1"/>
    </source>
</evidence>
<reference evidence="2 3" key="1">
    <citation type="journal article" date="2017" name="Gigascience">
        <title>Draft genome of the honey bee ectoparasitic mite, Tropilaelaps mercedesae, is shaped by the parasitic life history.</title>
        <authorList>
            <person name="Dong X."/>
            <person name="Armstrong S.D."/>
            <person name="Xia D."/>
            <person name="Makepeace B.L."/>
            <person name="Darby A.C."/>
            <person name="Kadowaki T."/>
        </authorList>
    </citation>
    <scope>NUCLEOTIDE SEQUENCE [LARGE SCALE GENOMIC DNA]</scope>
    <source>
        <strain evidence="2">Wuxi-XJTLU</strain>
    </source>
</reference>
<dbReference type="InParanoid" id="A0A1V9X1H0"/>
<gene>
    <name evidence="2" type="ORF">BIW11_04783</name>
</gene>
<keyword evidence="3" id="KW-1185">Reference proteome</keyword>
<feature type="region of interest" description="Disordered" evidence="1">
    <location>
        <begin position="1"/>
        <end position="45"/>
    </location>
</feature>
<comment type="caution">
    <text evidence="2">The sequence shown here is derived from an EMBL/GenBank/DDBJ whole genome shotgun (WGS) entry which is preliminary data.</text>
</comment>
<sequence>MVMAPVMPGGAHPSDEVHGGGMMMVGHSSLRSPNTHSTATLPLPTRMRSSVSYNDVLLEEPRRVTFTSDVDAHGCILLGVDRVFMRQRSGKKTSSSLL</sequence>
<protein>
    <submittedName>
        <fullName evidence="2">Uncharacterized protein</fullName>
    </submittedName>
</protein>
<feature type="compositionally biased region" description="Polar residues" evidence="1">
    <location>
        <begin position="29"/>
        <end position="40"/>
    </location>
</feature>
<accession>A0A1V9X1H0</accession>
<dbReference type="AlphaFoldDB" id="A0A1V9X1H0"/>
<proteinExistence type="predicted"/>
<organism evidence="2 3">
    <name type="scientific">Tropilaelaps mercedesae</name>
    <dbReference type="NCBI Taxonomy" id="418985"/>
    <lineage>
        <taxon>Eukaryota</taxon>
        <taxon>Metazoa</taxon>
        <taxon>Ecdysozoa</taxon>
        <taxon>Arthropoda</taxon>
        <taxon>Chelicerata</taxon>
        <taxon>Arachnida</taxon>
        <taxon>Acari</taxon>
        <taxon>Parasitiformes</taxon>
        <taxon>Mesostigmata</taxon>
        <taxon>Gamasina</taxon>
        <taxon>Dermanyssoidea</taxon>
        <taxon>Laelapidae</taxon>
        <taxon>Tropilaelaps</taxon>
    </lineage>
</organism>